<accession>Q45036</accession>
<protein>
    <submittedName>
        <fullName evidence="1">Ribosomal protein S4</fullName>
    </submittedName>
</protein>
<reference evidence="1" key="1">
    <citation type="journal article" date="1992" name="J. Bacteriol.">
        <title>Characterization of the Bacillus subtilis rpsD regulatory target site.</title>
        <authorList>
            <person name="Grundy F.J."/>
            <person name="Henkin T.M."/>
        </authorList>
    </citation>
    <scope>NUCLEOTIDE SEQUENCE</scope>
</reference>
<dbReference type="GO" id="GO:0005840">
    <property type="term" value="C:ribosome"/>
    <property type="evidence" value="ECO:0007669"/>
    <property type="project" value="UniProtKB-KW"/>
</dbReference>
<keyword evidence="1" id="KW-0689">Ribosomal protein</keyword>
<gene>
    <name evidence="1" type="primary">rpsD</name>
</gene>
<keyword evidence="1" id="KW-0687">Ribonucleoprotein</keyword>
<proteinExistence type="predicted"/>
<name>Q45036_BREBE</name>
<feature type="non-terminal residue" evidence="1">
    <location>
        <position position="1"/>
    </location>
</feature>
<evidence type="ECO:0000313" key="1">
    <source>
        <dbReference type="EMBL" id="AAA22719.1"/>
    </source>
</evidence>
<dbReference type="PIR" id="I39963">
    <property type="entry name" value="I39963"/>
</dbReference>
<feature type="non-terminal residue" evidence="1">
    <location>
        <position position="38"/>
    </location>
</feature>
<dbReference type="EMBL" id="M99040">
    <property type="protein sequence ID" value="AAA22719.1"/>
    <property type="molecule type" value="Genomic_DNA"/>
</dbReference>
<sequence>YSLCQVTEAISEGKMNEFEAVNILQIKYLEDINYVTLH</sequence>
<dbReference type="AlphaFoldDB" id="Q45036"/>
<organism evidence="1">
    <name type="scientific">Brevibacillus brevis</name>
    <name type="common">Bacillus brevis</name>
    <dbReference type="NCBI Taxonomy" id="1393"/>
    <lineage>
        <taxon>Bacteria</taxon>
        <taxon>Bacillati</taxon>
        <taxon>Bacillota</taxon>
        <taxon>Bacilli</taxon>
        <taxon>Bacillales</taxon>
        <taxon>Paenibacillaceae</taxon>
        <taxon>Brevibacillus</taxon>
    </lineage>
</organism>